<organism evidence="1 2">
    <name type="scientific">Paramecium pentaurelia</name>
    <dbReference type="NCBI Taxonomy" id="43138"/>
    <lineage>
        <taxon>Eukaryota</taxon>
        <taxon>Sar</taxon>
        <taxon>Alveolata</taxon>
        <taxon>Ciliophora</taxon>
        <taxon>Intramacronucleata</taxon>
        <taxon>Oligohymenophorea</taxon>
        <taxon>Peniculida</taxon>
        <taxon>Parameciidae</taxon>
        <taxon>Paramecium</taxon>
    </lineage>
</organism>
<dbReference type="EMBL" id="CAJJDO010000112">
    <property type="protein sequence ID" value="CAD8196242.1"/>
    <property type="molecule type" value="Genomic_DNA"/>
</dbReference>
<keyword evidence="2" id="KW-1185">Reference proteome</keyword>
<dbReference type="AlphaFoldDB" id="A0A8S1X618"/>
<comment type="caution">
    <text evidence="1">The sequence shown here is derived from an EMBL/GenBank/DDBJ whole genome shotgun (WGS) entry which is preliminary data.</text>
</comment>
<reference evidence="1" key="1">
    <citation type="submission" date="2021-01" db="EMBL/GenBank/DDBJ databases">
        <authorList>
            <consortium name="Genoscope - CEA"/>
            <person name="William W."/>
        </authorList>
    </citation>
    <scope>NUCLEOTIDE SEQUENCE</scope>
</reference>
<proteinExistence type="predicted"/>
<name>A0A8S1X618_9CILI</name>
<dbReference type="Proteomes" id="UP000689195">
    <property type="component" value="Unassembled WGS sequence"/>
</dbReference>
<accession>A0A8S1X618</accession>
<gene>
    <name evidence="1" type="ORF">PPENT_87.1.T1120027</name>
</gene>
<sequence length="71" mass="8663">MSDQERNASFIKEKIFNTSRQLMKQKRLQKVLFLTLLKKMQCQKKLKKMLLILIQMFLIFHTIDQIDVENY</sequence>
<evidence type="ECO:0000313" key="2">
    <source>
        <dbReference type="Proteomes" id="UP000689195"/>
    </source>
</evidence>
<protein>
    <submittedName>
        <fullName evidence="1">Uncharacterized protein</fullName>
    </submittedName>
</protein>
<evidence type="ECO:0000313" key="1">
    <source>
        <dbReference type="EMBL" id="CAD8196242.1"/>
    </source>
</evidence>